<dbReference type="InterPro" id="IPR036188">
    <property type="entry name" value="FAD/NAD-bd_sf"/>
</dbReference>
<dbReference type="GO" id="GO:0016491">
    <property type="term" value="F:oxidoreductase activity"/>
    <property type="evidence" value="ECO:0007669"/>
    <property type="project" value="TreeGrafter"/>
</dbReference>
<dbReference type="InterPro" id="IPR012132">
    <property type="entry name" value="GMC_OxRdtase"/>
</dbReference>
<evidence type="ECO:0000256" key="1">
    <source>
        <dbReference type="ARBA" id="ARBA00010790"/>
    </source>
</evidence>
<comment type="caution">
    <text evidence="2">The sequence shown here is derived from an EMBL/GenBank/DDBJ whole genome shotgun (WGS) entry which is preliminary data.</text>
</comment>
<dbReference type="Gene3D" id="3.30.560.10">
    <property type="entry name" value="Glucose Oxidase, domain 3"/>
    <property type="match status" value="1"/>
</dbReference>
<sequence>MLSGVGPSEVLRPLQIPVIHHLPVGENLQDHVSVLIFFKIPGNNLDPKQFLDAIYQFLIHAQGPLTSHGTASLTGFINTQPHLNSSDPDVE</sequence>
<dbReference type="STRING" id="151549.A0A4C1TPH4"/>
<dbReference type="PANTHER" id="PTHR11552">
    <property type="entry name" value="GLUCOSE-METHANOL-CHOLINE GMC OXIDOREDUCTASE"/>
    <property type="match status" value="1"/>
</dbReference>
<keyword evidence="3" id="KW-1185">Reference proteome</keyword>
<dbReference type="EMBL" id="BGZK01005889">
    <property type="protein sequence ID" value="GBP15880.1"/>
    <property type="molecule type" value="Genomic_DNA"/>
</dbReference>
<organism evidence="2 3">
    <name type="scientific">Eumeta variegata</name>
    <name type="common">Bagworm moth</name>
    <name type="synonym">Eumeta japonica</name>
    <dbReference type="NCBI Taxonomy" id="151549"/>
    <lineage>
        <taxon>Eukaryota</taxon>
        <taxon>Metazoa</taxon>
        <taxon>Ecdysozoa</taxon>
        <taxon>Arthropoda</taxon>
        <taxon>Hexapoda</taxon>
        <taxon>Insecta</taxon>
        <taxon>Pterygota</taxon>
        <taxon>Neoptera</taxon>
        <taxon>Endopterygota</taxon>
        <taxon>Lepidoptera</taxon>
        <taxon>Glossata</taxon>
        <taxon>Ditrysia</taxon>
        <taxon>Tineoidea</taxon>
        <taxon>Psychidae</taxon>
        <taxon>Oiketicinae</taxon>
        <taxon>Eumeta</taxon>
    </lineage>
</organism>
<dbReference type="AlphaFoldDB" id="A0A4C1TPH4"/>
<protein>
    <submittedName>
        <fullName evidence="2">Glucose dehydrogenase</fullName>
    </submittedName>
</protein>
<evidence type="ECO:0000313" key="3">
    <source>
        <dbReference type="Proteomes" id="UP000299102"/>
    </source>
</evidence>
<comment type="similarity">
    <text evidence="1">Belongs to the GMC oxidoreductase family.</text>
</comment>
<dbReference type="Gene3D" id="3.50.50.60">
    <property type="entry name" value="FAD/NAD(P)-binding domain"/>
    <property type="match status" value="1"/>
</dbReference>
<accession>A0A4C1TPH4</accession>
<dbReference type="GO" id="GO:0050660">
    <property type="term" value="F:flavin adenine dinucleotide binding"/>
    <property type="evidence" value="ECO:0007669"/>
    <property type="project" value="InterPro"/>
</dbReference>
<dbReference type="Proteomes" id="UP000299102">
    <property type="component" value="Unassembled WGS sequence"/>
</dbReference>
<dbReference type="SUPFAM" id="SSF51905">
    <property type="entry name" value="FAD/NAD(P)-binding domain"/>
    <property type="match status" value="1"/>
</dbReference>
<evidence type="ECO:0000313" key="2">
    <source>
        <dbReference type="EMBL" id="GBP15880.1"/>
    </source>
</evidence>
<gene>
    <name evidence="2" type="primary">Gld</name>
    <name evidence="2" type="ORF">EVAR_71407_1</name>
</gene>
<dbReference type="PANTHER" id="PTHR11552:SF147">
    <property type="entry name" value="CHOLINE DEHYDROGENASE, MITOCHONDRIAL"/>
    <property type="match status" value="1"/>
</dbReference>
<reference evidence="2 3" key="1">
    <citation type="journal article" date="2019" name="Commun. Biol.">
        <title>The bagworm genome reveals a unique fibroin gene that provides high tensile strength.</title>
        <authorList>
            <person name="Kono N."/>
            <person name="Nakamura H."/>
            <person name="Ohtoshi R."/>
            <person name="Tomita M."/>
            <person name="Numata K."/>
            <person name="Arakawa K."/>
        </authorList>
    </citation>
    <scope>NUCLEOTIDE SEQUENCE [LARGE SCALE GENOMIC DNA]</scope>
</reference>
<dbReference type="OrthoDB" id="269227at2759"/>
<feature type="non-terminal residue" evidence="2">
    <location>
        <position position="91"/>
    </location>
</feature>
<proteinExistence type="inferred from homology"/>
<name>A0A4C1TPH4_EUMVA</name>